<feature type="transmembrane region" description="Helical" evidence="2">
    <location>
        <begin position="343"/>
        <end position="361"/>
    </location>
</feature>
<organism evidence="3 4">
    <name type="scientific">Actinoallomurus spadix</name>
    <dbReference type="NCBI Taxonomy" id="79912"/>
    <lineage>
        <taxon>Bacteria</taxon>
        <taxon>Bacillati</taxon>
        <taxon>Actinomycetota</taxon>
        <taxon>Actinomycetes</taxon>
        <taxon>Streptosporangiales</taxon>
        <taxon>Thermomonosporaceae</taxon>
        <taxon>Actinoallomurus</taxon>
    </lineage>
</organism>
<evidence type="ECO:0008006" key="5">
    <source>
        <dbReference type="Google" id="ProtNLM"/>
    </source>
</evidence>
<feature type="transmembrane region" description="Helical" evidence="2">
    <location>
        <begin position="95"/>
        <end position="115"/>
    </location>
</feature>
<keyword evidence="4" id="KW-1185">Reference proteome</keyword>
<keyword evidence="1" id="KW-0175">Coiled coil</keyword>
<protein>
    <recommendedName>
        <fullName evidence="5">AAA+ ATPase domain-containing protein</fullName>
    </recommendedName>
</protein>
<dbReference type="RefSeq" id="WP_252799019.1">
    <property type="nucleotide sequence ID" value="NZ_BAAABM010000066.1"/>
</dbReference>
<feature type="coiled-coil region" evidence="1">
    <location>
        <begin position="156"/>
        <end position="190"/>
    </location>
</feature>
<accession>A0ABP3HDR8</accession>
<evidence type="ECO:0000313" key="4">
    <source>
        <dbReference type="Proteomes" id="UP001501822"/>
    </source>
</evidence>
<evidence type="ECO:0000313" key="3">
    <source>
        <dbReference type="EMBL" id="GAA0366114.1"/>
    </source>
</evidence>
<evidence type="ECO:0000256" key="2">
    <source>
        <dbReference type="SAM" id="Phobius"/>
    </source>
</evidence>
<dbReference type="EMBL" id="BAAABM010000066">
    <property type="protein sequence ID" value="GAA0366114.1"/>
    <property type="molecule type" value="Genomic_DNA"/>
</dbReference>
<dbReference type="InterPro" id="IPR027417">
    <property type="entry name" value="P-loop_NTPase"/>
</dbReference>
<name>A0ABP3HDR8_9ACTN</name>
<keyword evidence="2" id="KW-0812">Transmembrane</keyword>
<proteinExistence type="predicted"/>
<comment type="caution">
    <text evidence="3">The sequence shown here is derived from an EMBL/GenBank/DDBJ whole genome shotgun (WGS) entry which is preliminary data.</text>
</comment>
<keyword evidence="2" id="KW-1133">Transmembrane helix</keyword>
<dbReference type="SUPFAM" id="SSF52540">
    <property type="entry name" value="P-loop containing nucleoside triphosphate hydrolases"/>
    <property type="match status" value="1"/>
</dbReference>
<dbReference type="Proteomes" id="UP001501822">
    <property type="component" value="Unassembled WGS sequence"/>
</dbReference>
<feature type="coiled-coil region" evidence="1">
    <location>
        <begin position="64"/>
        <end position="91"/>
    </location>
</feature>
<sequence>MTVAALNDPAKPAAHEQRIYEEELATALRSAEIRPWLDEGLIDEGTLRAAAIEPNAVREAFATVADEYARLQRLSDRISELHAELSRYRRRIPDWVVGVTAAVAVLGIPVTVIWAGQVTRLLYMIVVVAVLSLAASQLTGFVGTREHPTLDEMIRANELTEVKRQLIAKEKALRRQLRATMDERAAAESEWRSALRERAIVPLLRLAVNETLDGGSSTTLVVRDRRGLGSTPDPARTIDTTAAPRVRRLIEEMSRATIAVAGPHGVGKSTLLRAVCAGRYTRPGEPPDLAVSVAAPVGYVPREFLLTLFAVVCRAVLADQGREAPPPAVPVPGRRRGQALARIPPLLPPVCGAALLLWRWWDEGVRTARHHAPWIGAGLLAGSLVWWLTTGVRRRRVPPDAALGDRAVEHLIRLHTVRSIARGNTGTAALPLGATTQLTRTLTVTTQTPTYPELVGEFRGFLAELAAHLRGHGRRLIIAIDEVDRIGSKAPEFLQELKAVFGVPNCFFLVSVADDLATGFAGRATPAVDSLESAFDELVRMNFLTWRESRDLLQRRVIGLPTPYALLCHILSGGVARELIRTTRRLLWTYDARSVSDLPSLAMAVADEDLAERIDAARSAACLTSGSSDPGDGRDALLRELDDAEREIRRADERGWRAARLRLAAPRQWPDDAQDSRTRWESIAARAYLHVTAVELLTTWAGDGLSPSAHPQDVEELATLARLCTTAPALTHRRLDELRQRHALAPAVPDARP</sequence>
<reference evidence="4" key="1">
    <citation type="journal article" date="2019" name="Int. J. Syst. Evol. Microbiol.">
        <title>The Global Catalogue of Microorganisms (GCM) 10K type strain sequencing project: providing services to taxonomists for standard genome sequencing and annotation.</title>
        <authorList>
            <consortium name="The Broad Institute Genomics Platform"/>
            <consortium name="The Broad Institute Genome Sequencing Center for Infectious Disease"/>
            <person name="Wu L."/>
            <person name="Ma J."/>
        </authorList>
    </citation>
    <scope>NUCLEOTIDE SEQUENCE [LARGE SCALE GENOMIC DNA]</scope>
    <source>
        <strain evidence="4">JCM 3146</strain>
    </source>
</reference>
<feature type="transmembrane region" description="Helical" evidence="2">
    <location>
        <begin position="373"/>
        <end position="389"/>
    </location>
</feature>
<gene>
    <name evidence="3" type="ORF">GCM10010151_65050</name>
</gene>
<keyword evidence="2" id="KW-0472">Membrane</keyword>
<evidence type="ECO:0000256" key="1">
    <source>
        <dbReference type="SAM" id="Coils"/>
    </source>
</evidence>
<feature type="transmembrane region" description="Helical" evidence="2">
    <location>
        <begin position="121"/>
        <end position="143"/>
    </location>
</feature>